<organism evidence="1 2">
    <name type="scientific">Geoalkalibacter subterraneus</name>
    <dbReference type="NCBI Taxonomy" id="483547"/>
    <lineage>
        <taxon>Bacteria</taxon>
        <taxon>Pseudomonadati</taxon>
        <taxon>Thermodesulfobacteriota</taxon>
        <taxon>Desulfuromonadia</taxon>
        <taxon>Desulfuromonadales</taxon>
        <taxon>Geoalkalibacteraceae</taxon>
        <taxon>Geoalkalibacter</taxon>
    </lineage>
</organism>
<protein>
    <submittedName>
        <fullName evidence="1">Uncharacterized protein</fullName>
    </submittedName>
</protein>
<dbReference type="HOGENOM" id="CLU_1822594_0_0_7"/>
<evidence type="ECO:0000313" key="2">
    <source>
        <dbReference type="Proteomes" id="UP000035036"/>
    </source>
</evidence>
<name>A0A0B5FK56_9BACT</name>
<sequence length="141" mass="15993">MDVSSLLRWSLGRGSELRREFSEQDISTLWQDLRSMGSARWGVWLREHRPHIASLAAAAPRELRAELEPLDRSFRLRILLGVLLCNLESSRFFEILEYVVFDQDAPPEALQSGAAEAYDLIRHDAPQPLWPFAGDSPFGGS</sequence>
<evidence type="ECO:0000313" key="1">
    <source>
        <dbReference type="EMBL" id="AJF07793.1"/>
    </source>
</evidence>
<proteinExistence type="predicted"/>
<accession>A0A0B5FK56</accession>
<dbReference type="Proteomes" id="UP000035036">
    <property type="component" value="Chromosome"/>
</dbReference>
<dbReference type="KEGG" id="gsb:GSUB_16240"/>
<keyword evidence="2" id="KW-1185">Reference proteome</keyword>
<dbReference type="STRING" id="483547.GSUB_16240"/>
<reference evidence="1 2" key="1">
    <citation type="journal article" date="2015" name="Genome Announc.">
        <title>Genomes of Geoalkalibacter ferrihydriticus Z-0531T and Geoalkalibacter subterraneus Red1T, Two Haloalkaliphilic Metal-Reducing Deltaproteobacteria.</title>
        <authorList>
            <person name="Badalamenti J.P."/>
            <person name="Krajmalnik-Brown R."/>
            <person name="Torres C.I."/>
            <person name="Bond D.R."/>
        </authorList>
    </citation>
    <scope>NUCLEOTIDE SEQUENCE [LARGE SCALE GENOMIC DNA]</scope>
    <source>
        <strain evidence="1 2">Red1</strain>
    </source>
</reference>
<dbReference type="EMBL" id="CP010311">
    <property type="protein sequence ID" value="AJF07793.1"/>
    <property type="molecule type" value="Genomic_DNA"/>
</dbReference>
<gene>
    <name evidence="1" type="ORF">GSUB_16240</name>
</gene>
<dbReference type="AlphaFoldDB" id="A0A0B5FK56"/>